<keyword evidence="3" id="KW-1185">Reference proteome</keyword>
<dbReference type="OrthoDB" id="5311491at2759"/>
<dbReference type="GO" id="GO:0016787">
    <property type="term" value="F:hydrolase activity"/>
    <property type="evidence" value="ECO:0007669"/>
    <property type="project" value="UniProtKB-KW"/>
</dbReference>
<dbReference type="InterPro" id="IPR029058">
    <property type="entry name" value="AB_hydrolase_fold"/>
</dbReference>
<feature type="domain" description="AB hydrolase-1" evidence="1">
    <location>
        <begin position="32"/>
        <end position="350"/>
    </location>
</feature>
<reference evidence="2 3" key="1">
    <citation type="journal article" date="2017" name="Mol. Ecol.">
        <title>Comparative and population genomic landscape of Phellinus noxius: A hypervariable fungus causing root rot in trees.</title>
        <authorList>
            <person name="Chung C.L."/>
            <person name="Lee T.J."/>
            <person name="Akiba M."/>
            <person name="Lee H.H."/>
            <person name="Kuo T.H."/>
            <person name="Liu D."/>
            <person name="Ke H.M."/>
            <person name="Yokoi T."/>
            <person name="Roa M.B."/>
            <person name="Lu M.J."/>
            <person name="Chang Y.Y."/>
            <person name="Ann P.J."/>
            <person name="Tsai J.N."/>
            <person name="Chen C.Y."/>
            <person name="Tzean S.S."/>
            <person name="Ota Y."/>
            <person name="Hattori T."/>
            <person name="Sahashi N."/>
            <person name="Liou R.F."/>
            <person name="Kikuchi T."/>
            <person name="Tsai I.J."/>
        </authorList>
    </citation>
    <scope>NUCLEOTIDE SEQUENCE [LARGE SCALE GENOMIC DNA]</scope>
    <source>
        <strain evidence="2 3">FFPRI411160</strain>
    </source>
</reference>
<dbReference type="InParanoid" id="A0A286UK73"/>
<evidence type="ECO:0000313" key="3">
    <source>
        <dbReference type="Proteomes" id="UP000217199"/>
    </source>
</evidence>
<dbReference type="AlphaFoldDB" id="A0A286UK73"/>
<evidence type="ECO:0000313" key="2">
    <source>
        <dbReference type="EMBL" id="PAV20013.1"/>
    </source>
</evidence>
<accession>A0A286UK73</accession>
<sequence>MPSIVVNDKGHILSYEDSGSPVNDSKTSYTTLILFHGTGFHGAIFKRLVPFASKHNLRLVLVNRRDYPGSSAYSEEELDQLTSTSNEAHMKFAIDRGLELATFIDTFIKNENIQEPLVIEQADGSVKRGPGGVVVLGWSAGNVFTVPLLSYAEKVPVEKRSRIEPYLKSLIIFDAPSAFLGRPVIAKGTVVLGDYSLSFEERVRQFSEWVGAYYVHPSITSRDPADLLRLVQDGTGMNTMNHISVEELSEMTDFVAASRSDIAFRTAKPSVHIDRIRKAIFNDALARYFPRCSVDVIWCENTTCASVDAAWGFEEEKEKAEREGINGRPFRILLMPEANHFPHWDQPEGTMEYFAKVITSS</sequence>
<comment type="caution">
    <text evidence="2">The sequence shown here is derived from an EMBL/GenBank/DDBJ whole genome shotgun (WGS) entry which is preliminary data.</text>
</comment>
<dbReference type="EMBL" id="NBII01000004">
    <property type="protein sequence ID" value="PAV20013.1"/>
    <property type="molecule type" value="Genomic_DNA"/>
</dbReference>
<organism evidence="2 3">
    <name type="scientific">Pyrrhoderma noxium</name>
    <dbReference type="NCBI Taxonomy" id="2282107"/>
    <lineage>
        <taxon>Eukaryota</taxon>
        <taxon>Fungi</taxon>
        <taxon>Dikarya</taxon>
        <taxon>Basidiomycota</taxon>
        <taxon>Agaricomycotina</taxon>
        <taxon>Agaricomycetes</taxon>
        <taxon>Hymenochaetales</taxon>
        <taxon>Hymenochaetaceae</taxon>
        <taxon>Pyrrhoderma</taxon>
    </lineage>
</organism>
<gene>
    <name evidence="2" type="ORF">PNOK_0494700</name>
</gene>
<dbReference type="Proteomes" id="UP000217199">
    <property type="component" value="Unassembled WGS sequence"/>
</dbReference>
<dbReference type="SUPFAM" id="SSF53474">
    <property type="entry name" value="alpha/beta-Hydrolases"/>
    <property type="match status" value="1"/>
</dbReference>
<proteinExistence type="predicted"/>
<evidence type="ECO:0000259" key="1">
    <source>
        <dbReference type="Pfam" id="PF12697"/>
    </source>
</evidence>
<name>A0A286UK73_9AGAM</name>
<dbReference type="InterPro" id="IPR000073">
    <property type="entry name" value="AB_hydrolase_1"/>
</dbReference>
<dbReference type="Pfam" id="PF12697">
    <property type="entry name" value="Abhydrolase_6"/>
    <property type="match status" value="1"/>
</dbReference>
<protein>
    <submittedName>
        <fullName evidence="2">Alpha beta-hydrolase</fullName>
    </submittedName>
</protein>
<dbReference type="Gene3D" id="3.40.50.1820">
    <property type="entry name" value="alpha/beta hydrolase"/>
    <property type="match status" value="1"/>
</dbReference>